<protein>
    <submittedName>
        <fullName evidence="3">Uncharacterized protein</fullName>
    </submittedName>
</protein>
<dbReference type="OrthoDB" id="9803333at2"/>
<evidence type="ECO:0000313" key="3">
    <source>
        <dbReference type="EMBL" id="KRL46321.1"/>
    </source>
</evidence>
<evidence type="ECO:0000256" key="1">
    <source>
        <dbReference type="ARBA" id="ARBA00006484"/>
    </source>
</evidence>
<sequence length="107" mass="11544">MLTNRVVIITGASSGIGAATAKQLAAAGAKLTLIARRQDRLEHLKQMFPDADILIQAVDVTDPQAMQQAVAATITRFGRVDVLFNNARIMPTSRLDEQRIAEWGADG</sequence>
<comment type="similarity">
    <text evidence="1">Belongs to the short-chain dehydrogenases/reductases (SDR) family.</text>
</comment>
<dbReference type="GO" id="GO:0016491">
    <property type="term" value="F:oxidoreductase activity"/>
    <property type="evidence" value="ECO:0007669"/>
    <property type="project" value="UniProtKB-KW"/>
</dbReference>
<dbReference type="InterPro" id="IPR036291">
    <property type="entry name" value="NAD(P)-bd_dom_sf"/>
</dbReference>
<dbReference type="PANTHER" id="PTHR44196">
    <property type="entry name" value="DEHYDROGENASE/REDUCTASE SDR FAMILY MEMBER 7B"/>
    <property type="match status" value="1"/>
</dbReference>
<dbReference type="Pfam" id="PF00106">
    <property type="entry name" value="adh_short"/>
    <property type="match status" value="1"/>
</dbReference>
<dbReference type="InterPro" id="IPR002347">
    <property type="entry name" value="SDR_fam"/>
</dbReference>
<dbReference type="PRINTS" id="PR00081">
    <property type="entry name" value="GDHRDH"/>
</dbReference>
<comment type="caution">
    <text evidence="3">The sequence shown here is derived from an EMBL/GenBank/DDBJ whole genome shotgun (WGS) entry which is preliminary data.</text>
</comment>
<dbReference type="PATRIC" id="fig|1423769.4.peg.495"/>
<accession>A0A0R1QPK5</accession>
<dbReference type="PANTHER" id="PTHR44196:SF1">
    <property type="entry name" value="DEHYDROGENASE_REDUCTASE SDR FAMILY MEMBER 7B"/>
    <property type="match status" value="1"/>
</dbReference>
<dbReference type="AlphaFoldDB" id="A0A0R1QPK5"/>
<keyword evidence="4" id="KW-1185">Reference proteome</keyword>
<keyword evidence="2" id="KW-0560">Oxidoreductase</keyword>
<proteinExistence type="inferred from homology"/>
<evidence type="ECO:0000256" key="2">
    <source>
        <dbReference type="ARBA" id="ARBA00023002"/>
    </source>
</evidence>
<dbReference type="GO" id="GO:0016020">
    <property type="term" value="C:membrane"/>
    <property type="evidence" value="ECO:0007669"/>
    <property type="project" value="TreeGrafter"/>
</dbReference>
<dbReference type="Gene3D" id="3.40.50.720">
    <property type="entry name" value="NAD(P)-binding Rossmann-like Domain"/>
    <property type="match status" value="1"/>
</dbReference>
<dbReference type="Proteomes" id="UP000051790">
    <property type="component" value="Unassembled WGS sequence"/>
</dbReference>
<name>A0A0R1QPK5_9LACO</name>
<evidence type="ECO:0000313" key="4">
    <source>
        <dbReference type="Proteomes" id="UP000051790"/>
    </source>
</evidence>
<organism evidence="3 4">
    <name type="scientific">Lacticaseibacillus manihotivorans DSM 13343 = JCM 12514</name>
    <dbReference type="NCBI Taxonomy" id="1423769"/>
    <lineage>
        <taxon>Bacteria</taxon>
        <taxon>Bacillati</taxon>
        <taxon>Bacillota</taxon>
        <taxon>Bacilli</taxon>
        <taxon>Lactobacillales</taxon>
        <taxon>Lactobacillaceae</taxon>
        <taxon>Lacticaseibacillus</taxon>
    </lineage>
</organism>
<dbReference type="RefSeq" id="WP_056963148.1">
    <property type="nucleotide sequence ID" value="NZ_AZEU01000108.1"/>
</dbReference>
<dbReference type="EMBL" id="AZEU01000108">
    <property type="protein sequence ID" value="KRL46321.1"/>
    <property type="molecule type" value="Genomic_DNA"/>
</dbReference>
<dbReference type="SUPFAM" id="SSF51735">
    <property type="entry name" value="NAD(P)-binding Rossmann-fold domains"/>
    <property type="match status" value="1"/>
</dbReference>
<reference evidence="3 4" key="1">
    <citation type="journal article" date="2015" name="Genome Announc.">
        <title>Expanding the biotechnology potential of lactobacilli through comparative genomics of 213 strains and associated genera.</title>
        <authorList>
            <person name="Sun Z."/>
            <person name="Harris H.M."/>
            <person name="McCann A."/>
            <person name="Guo C."/>
            <person name="Argimon S."/>
            <person name="Zhang W."/>
            <person name="Yang X."/>
            <person name="Jeffery I.B."/>
            <person name="Cooney J.C."/>
            <person name="Kagawa T.F."/>
            <person name="Liu W."/>
            <person name="Song Y."/>
            <person name="Salvetti E."/>
            <person name="Wrobel A."/>
            <person name="Rasinkangas P."/>
            <person name="Parkhill J."/>
            <person name="Rea M.C."/>
            <person name="O'Sullivan O."/>
            <person name="Ritari J."/>
            <person name="Douillard F.P."/>
            <person name="Paul Ross R."/>
            <person name="Yang R."/>
            <person name="Briner A.E."/>
            <person name="Felis G.E."/>
            <person name="de Vos W.M."/>
            <person name="Barrangou R."/>
            <person name="Klaenhammer T.R."/>
            <person name="Caufield P.W."/>
            <person name="Cui Y."/>
            <person name="Zhang H."/>
            <person name="O'Toole P.W."/>
        </authorList>
    </citation>
    <scope>NUCLEOTIDE SEQUENCE [LARGE SCALE GENOMIC DNA]</scope>
    <source>
        <strain evidence="3 4">DSM 13343</strain>
    </source>
</reference>
<gene>
    <name evidence="3" type="ORF">FD01_GL000463</name>
</gene>